<feature type="domain" description="Bacterial bifunctional deaminase-reductase C-terminal" evidence="4">
    <location>
        <begin position="3"/>
        <end position="104"/>
    </location>
</feature>
<dbReference type="EMBL" id="JBHTEY010000004">
    <property type="protein sequence ID" value="MFC7616489.1"/>
    <property type="molecule type" value="Genomic_DNA"/>
</dbReference>
<evidence type="ECO:0000256" key="3">
    <source>
        <dbReference type="ARBA" id="ARBA00023002"/>
    </source>
</evidence>
<gene>
    <name evidence="5" type="ORF">ACFQV2_26500</name>
</gene>
<dbReference type="Gene3D" id="3.40.430.10">
    <property type="entry name" value="Dihydrofolate Reductase, subunit A"/>
    <property type="match status" value="1"/>
</dbReference>
<comment type="caution">
    <text evidence="5">The sequence shown here is derived from an EMBL/GenBank/DDBJ whole genome shotgun (WGS) entry which is preliminary data.</text>
</comment>
<keyword evidence="3" id="KW-0560">Oxidoreductase</keyword>
<dbReference type="Proteomes" id="UP001596512">
    <property type="component" value="Unassembled WGS sequence"/>
</dbReference>
<evidence type="ECO:0000256" key="1">
    <source>
        <dbReference type="ARBA" id="ARBA00005104"/>
    </source>
</evidence>
<sequence>MLLSVAVSVDGYIDDCAAARFPLSSAEDFDRVDQLRAESDAILVGAETVRRDNPRLLVANPDRRAARVAAGKPAHPLGVTVTASGDLDPALALWHQDAERLVYAADGGHPTASARLGGLAEVVAAGRGSTSPRCSTTWAAAASAG</sequence>
<protein>
    <submittedName>
        <fullName evidence="5">RibD family protein</fullName>
    </submittedName>
</protein>
<accession>A0ABW2TT32</accession>
<dbReference type="InterPro" id="IPR050765">
    <property type="entry name" value="Riboflavin_Biosynth_HTPR"/>
</dbReference>
<dbReference type="InterPro" id="IPR024072">
    <property type="entry name" value="DHFR-like_dom_sf"/>
</dbReference>
<evidence type="ECO:0000313" key="6">
    <source>
        <dbReference type="Proteomes" id="UP001596512"/>
    </source>
</evidence>
<comment type="pathway">
    <text evidence="1">Cofactor biosynthesis; riboflavin biosynthesis.</text>
</comment>
<dbReference type="SUPFAM" id="SSF53597">
    <property type="entry name" value="Dihydrofolate reductase-like"/>
    <property type="match status" value="1"/>
</dbReference>
<evidence type="ECO:0000259" key="4">
    <source>
        <dbReference type="Pfam" id="PF01872"/>
    </source>
</evidence>
<keyword evidence="6" id="KW-1185">Reference proteome</keyword>
<reference evidence="6" key="1">
    <citation type="journal article" date="2019" name="Int. J. Syst. Evol. Microbiol.">
        <title>The Global Catalogue of Microorganisms (GCM) 10K type strain sequencing project: providing services to taxonomists for standard genome sequencing and annotation.</title>
        <authorList>
            <consortium name="The Broad Institute Genomics Platform"/>
            <consortium name="The Broad Institute Genome Sequencing Center for Infectious Disease"/>
            <person name="Wu L."/>
            <person name="Ma J."/>
        </authorList>
    </citation>
    <scope>NUCLEOTIDE SEQUENCE [LARGE SCALE GENOMIC DNA]</scope>
    <source>
        <strain evidence="6">JCM 17695</strain>
    </source>
</reference>
<evidence type="ECO:0000256" key="2">
    <source>
        <dbReference type="ARBA" id="ARBA00022857"/>
    </source>
</evidence>
<dbReference type="PANTHER" id="PTHR38011:SF7">
    <property type="entry name" value="2,5-DIAMINO-6-RIBOSYLAMINO-4(3H)-PYRIMIDINONE 5'-PHOSPHATE REDUCTASE"/>
    <property type="match status" value="1"/>
</dbReference>
<dbReference type="PANTHER" id="PTHR38011">
    <property type="entry name" value="DIHYDROFOLATE REDUCTASE FAMILY PROTEIN (AFU_ORTHOLOGUE AFUA_8G06820)"/>
    <property type="match status" value="1"/>
</dbReference>
<proteinExistence type="predicted"/>
<keyword evidence="2" id="KW-0521">NADP</keyword>
<dbReference type="InterPro" id="IPR002734">
    <property type="entry name" value="RibDG_C"/>
</dbReference>
<organism evidence="5 6">
    <name type="scientific">Actinokineospora soli</name>
    <dbReference type="NCBI Taxonomy" id="1048753"/>
    <lineage>
        <taxon>Bacteria</taxon>
        <taxon>Bacillati</taxon>
        <taxon>Actinomycetota</taxon>
        <taxon>Actinomycetes</taxon>
        <taxon>Pseudonocardiales</taxon>
        <taxon>Pseudonocardiaceae</taxon>
        <taxon>Actinokineospora</taxon>
    </lineage>
</organism>
<dbReference type="Pfam" id="PF01872">
    <property type="entry name" value="RibD_C"/>
    <property type="match status" value="1"/>
</dbReference>
<evidence type="ECO:0000313" key="5">
    <source>
        <dbReference type="EMBL" id="MFC7616489.1"/>
    </source>
</evidence>
<name>A0ABW2TT32_9PSEU</name>